<feature type="region of interest" description="Disordered" evidence="5">
    <location>
        <begin position="257"/>
        <end position="279"/>
    </location>
</feature>
<feature type="repeat" description="FG-GAP" evidence="4">
    <location>
        <begin position="2559"/>
        <end position="2612"/>
    </location>
</feature>
<feature type="compositionally biased region" description="Basic and acidic residues" evidence="5">
    <location>
        <begin position="1472"/>
        <end position="1481"/>
    </location>
</feature>
<feature type="compositionally biased region" description="Basic and acidic residues" evidence="5">
    <location>
        <begin position="2294"/>
        <end position="2309"/>
    </location>
</feature>
<feature type="compositionally biased region" description="Polar residues" evidence="5">
    <location>
        <begin position="1361"/>
        <end position="1372"/>
    </location>
</feature>
<dbReference type="Pfam" id="PF14312">
    <property type="entry name" value="FG-GAP_2"/>
    <property type="match status" value="1"/>
</dbReference>
<feature type="compositionally biased region" description="Polar residues" evidence="5">
    <location>
        <begin position="85"/>
        <end position="113"/>
    </location>
</feature>
<feature type="compositionally biased region" description="Basic and acidic residues" evidence="5">
    <location>
        <begin position="2343"/>
        <end position="2359"/>
    </location>
</feature>
<feature type="region of interest" description="Disordered" evidence="5">
    <location>
        <begin position="2013"/>
        <end position="2043"/>
    </location>
</feature>
<feature type="compositionally biased region" description="Polar residues" evidence="5">
    <location>
        <begin position="1720"/>
        <end position="1731"/>
    </location>
</feature>
<feature type="compositionally biased region" description="Polar residues" evidence="5">
    <location>
        <begin position="1379"/>
        <end position="1388"/>
    </location>
</feature>
<protein>
    <submittedName>
        <fullName evidence="6">Uncharacterized protein</fullName>
    </submittedName>
</protein>
<feature type="compositionally biased region" description="Basic and acidic residues" evidence="5">
    <location>
        <begin position="688"/>
        <end position="697"/>
    </location>
</feature>
<feature type="region of interest" description="Disordered" evidence="5">
    <location>
        <begin position="787"/>
        <end position="807"/>
    </location>
</feature>
<feature type="compositionally biased region" description="Polar residues" evidence="5">
    <location>
        <begin position="1318"/>
        <end position="1352"/>
    </location>
</feature>
<organism evidence="6 7">
    <name type="scientific">Chaetoceros tenuissimus</name>
    <dbReference type="NCBI Taxonomy" id="426638"/>
    <lineage>
        <taxon>Eukaryota</taxon>
        <taxon>Sar</taxon>
        <taxon>Stramenopiles</taxon>
        <taxon>Ochrophyta</taxon>
        <taxon>Bacillariophyta</taxon>
        <taxon>Coscinodiscophyceae</taxon>
        <taxon>Chaetocerotophycidae</taxon>
        <taxon>Chaetocerotales</taxon>
        <taxon>Chaetocerotaceae</taxon>
        <taxon>Chaetoceros</taxon>
    </lineage>
</organism>
<feature type="compositionally biased region" description="Basic and acidic residues" evidence="5">
    <location>
        <begin position="2194"/>
        <end position="2213"/>
    </location>
</feature>
<dbReference type="SMART" id="SM00191">
    <property type="entry name" value="Int_alpha"/>
    <property type="match status" value="6"/>
</dbReference>
<feature type="compositionally biased region" description="Basic and acidic residues" evidence="5">
    <location>
        <begin position="546"/>
        <end position="559"/>
    </location>
</feature>
<feature type="compositionally biased region" description="Low complexity" evidence="5">
    <location>
        <begin position="208"/>
        <end position="227"/>
    </location>
</feature>
<feature type="compositionally biased region" description="Basic and acidic residues" evidence="5">
    <location>
        <begin position="1034"/>
        <end position="1057"/>
    </location>
</feature>
<feature type="compositionally biased region" description="Low complexity" evidence="5">
    <location>
        <begin position="130"/>
        <end position="157"/>
    </location>
</feature>
<feature type="compositionally biased region" description="Basic and acidic residues" evidence="5">
    <location>
        <begin position="2321"/>
        <end position="2332"/>
    </location>
</feature>
<dbReference type="PROSITE" id="PS51470">
    <property type="entry name" value="FG_GAP"/>
    <property type="match status" value="3"/>
</dbReference>
<feature type="compositionally biased region" description="Basic and acidic residues" evidence="5">
    <location>
        <begin position="1267"/>
        <end position="1277"/>
    </location>
</feature>
<dbReference type="InterPro" id="IPR011043">
    <property type="entry name" value="Gal_Oxase/kelch_b-propeller"/>
</dbReference>
<feature type="compositionally biased region" description="Acidic residues" evidence="5">
    <location>
        <begin position="737"/>
        <end position="747"/>
    </location>
</feature>
<feature type="compositionally biased region" description="Polar residues" evidence="5">
    <location>
        <begin position="315"/>
        <end position="324"/>
    </location>
</feature>
<dbReference type="EMBL" id="BLLK01000055">
    <property type="protein sequence ID" value="GFH56669.1"/>
    <property type="molecule type" value="Genomic_DNA"/>
</dbReference>
<feature type="compositionally biased region" description="Low complexity" evidence="5">
    <location>
        <begin position="1167"/>
        <end position="1182"/>
    </location>
</feature>
<keyword evidence="2" id="KW-0677">Repeat</keyword>
<keyword evidence="1" id="KW-0732">Signal</keyword>
<feature type="region of interest" description="Disordered" evidence="5">
    <location>
        <begin position="397"/>
        <end position="505"/>
    </location>
</feature>
<evidence type="ECO:0000256" key="5">
    <source>
        <dbReference type="SAM" id="MobiDB-lite"/>
    </source>
</evidence>
<feature type="region of interest" description="Disordered" evidence="5">
    <location>
        <begin position="997"/>
        <end position="1392"/>
    </location>
</feature>
<feature type="compositionally biased region" description="Polar residues" evidence="5">
    <location>
        <begin position="2029"/>
        <end position="2043"/>
    </location>
</feature>
<dbReference type="PANTHER" id="PTHR36220">
    <property type="entry name" value="UNNAMED PRODUCT"/>
    <property type="match status" value="1"/>
</dbReference>
<feature type="compositionally biased region" description="Basic and acidic residues" evidence="5">
    <location>
        <begin position="1010"/>
        <end position="1025"/>
    </location>
</feature>
<dbReference type="Proteomes" id="UP001054902">
    <property type="component" value="Unassembled WGS sequence"/>
</dbReference>
<sequence>MSRMHSNVNNNNLSIKSFISSKRRRNDGVEENNSNESIFRKDDGIAERIDGEVVLNNKPNNPRDYTQETALRSFHLDYDSKQGIMNASDRNTTSSSESKTQATSFQEGYQDTPESSERHLPKQQIYHQESLSSSSKVSVGSSTSKPPSKFPKASAPPVLSSPEHRWEQFHTDDLEAETWRASASAIANAAANYAERFALMEEDEQDVSTNSRTPPQTQSQQSLATSPSREDLGMGYRSMSLDVMDFHAEKMKPRLSGVSLGQTSNGSDWKNLDPDGESNIEYNLERGQQLLKKLQELHEEASSQYSNPHHRDSFYSRTSRSSAYSDIEEGDEDEDDYNDKEDESPRLNIQAEKTSQTKNDRMHSIDTEGNLGDGNFEGSFIRADLMRMVHQQMSELTFGDESQRQNSGRLLSQGSTRSNLSGSSRNISGRQLLPLPPIQSVGTKMTEIGQRRSDESAMRDSSIKTSRTSNVEQEKNVEAKDYPVISDASSDSENDSDPSTSGSDLSNIQYTLSLLRKSRELRKRRYSHSTQSHTSIDDHEEDEKNEENPVKHSNDNTREEEIENSDDERPIADYGAFSDGLENDDTQSEKKTRSSSVAEETQGSPTSSSNGKDFNAFGTDSLFNSMADESIDNSNSENDSQEENGQKDLQSGRRLSNFTSKSDLVTEKDIYRASCSDSDFDELSGKPNKKDGSLSEKMEEEELDHVQTRNRMGFPLLHREISFRSITSAPVDKDIDSDSDDDLESASDDVGNKDSTTEDFLPDFEAEQITEQYRSTDFDENGERNQFSSFVGPLPSEMKKDFSNTRDRRRSYISENSTSTWGLHVVTSDVSKNGDADRRFSLLSEASSVWGIPSISNESETRSGKKENAIRIGGFLGFQTLYKAPRRHSYNGSETSEWGFPEESIGSECGGSASHRSIGHSRPRRHSYEGKSEASSGWGFHAHLSDSGSLGGKSRRPSILSHGHNERQSTQCQSKQSPDDISSVVSSDLDVNQKAMATVHPKQKSNTQSQEKENSTFMSKSDDSKITQNCKSNNAEKEDKFTLDSEMESERICDKTDLSVTSNTKRVTDKEEHFYSSDREDSSHSSIPSSGKYDAKFSVSSSRVSGHASIEGGDNTKLDTTYNPFASSKKDEMSSSSYSSSVSSGSSLSDTKSKQNQRCQIDDDESLLSIESSDSSRNPSGSNTPRNYNAFDFHTSVSTTDSRYNPFASCLQEGNDDGEDDSDSLSTTDNQDIYGRIFDEEQNSGESDFNEEENNKGDFENFNPHSDVMEVSEKDRIGSNSSQNDRDYISDNQSLSHAEKNDHQSTLKKPYFYRDSVEQLTSRSWQKQQTSTSISRTPAFQLNRPKTNMSKPNESDEEAFNMSNKYSGNSNGQEEDFTETSGQNSDLSNKADLPFSLLKNTIKPFKSESDNENVDNSTHVEEFVNENNSLGNLKTPYFYRSSVEQFMNKEKDTNYGQTNASFQVGAFSQSSTDREGKDSRFSLRRTPTVDESNSRHDSANSPSSENIQKADFQRSRSQGNVSEGSDESGASYDDSNDGQHYSLEISNNSYAEVRFLMMRESYNLPLSTIIEEGSFCSDIISDNEKSVLNTFETTMRQRVDSQSSLSSTSENSMGTMSSVSVQDEQPMYIPSFSNNPLLRSIFTTNEVETSSVTSNISMQQTENVKTEAYFQHDENRIDENVPDDKSVEKKNKPIMDECCDDYDVEEDGFMGWPEHDSSSIDDSGQDAQTQEHCIENAEPKESVDGQDENPSLSDKNDQKQIFPEEQEVRLNFHGPDDERSDVENVVSNKDEYESSYDSDSSLDESKQSVHNCNEFDKHNAFGSMKSDSFSSGENSFTSSIHSKNSSKSGQSSGMHSSYHVETNSVASALNSNSDCSSDDLQLCRDKAINGQELLVELRKSEVNVEIIPMKDEEEKEQSVVHHDDNHIFTSISGMEHYGDDIIDKPHDRTAYGKSPPEGLCTVATDKSIDHEVLFLDCDSEDSSSHADLNNSEMELMQVPAGSLTATLDNPSRHQSVQSYSSKSPVVATSHITPTSNPQSMKEVPCSSTARSEFLPSTKIAKHNLMNQEKVKHTTIKSMLGCESSSIDKGLQVEEGDRETVVVDISGYGTNVGGNEDATTFKAIMDNATFSTKDKHSMEKGNSLAVDDGKSKLNNVSLSSFHASDENIDLKSELDKIPSHTDKNTVLPLTVTHTDSSRAERKEPLSSISKEKNKSTSSQPSRIVSESQIASEDEQRSVKACSTQNILHLKSIEVKEEKHCKGNSTILKETYNNGPPKNEQVPLNSNSNTFSNSRGTDKQHVPKPDDNDQKRPKRSSLMQADDENHQHETRDIENGLNKGPSTGNEKEPFLPTERIDLDLPRGNDSSHEYIVEYAPRMNPLYRYVSLLFLFLASLSIALSITFSLMRDNSDPLTVDGAYISDSPGPEILLEFDAKFWRNDALIMTSSDEGQQLGYSTALSADGTRLVIGGKYYSTDLSTKTGIIIVYDLIELEDGERKQWKQLVNMTGEFPNDQFGTCVTLSGDGVTLVVGAPGYSLSNGNEEGRVYVYDLSEFNISPWQNAIQTFTGPTETAAFGTSVALDSTGSNLVIGAPLQNQSTGAIFIYNRDARGNWNQVGDEILGDKSGEEFGYSVSIALNGIFVVAGAPGKTTMNPGGYFIIYRYSNQGWEEYESSRLDSPDARFGESVSFSNDAKFVLIGAPGVDQQRGAAYLFSRDEDGDDENKNIEKLGSIAGFEEGDALGSSISMALDGRRFIVGLPGRGASDNLQMGSALVCQYDVGEQRIEYSKEIFGGDEKEVASNFGQSVAINLNGTLVIVTSPSNGEIRSFV</sequence>
<evidence type="ECO:0000256" key="3">
    <source>
        <dbReference type="ARBA" id="ARBA00023180"/>
    </source>
</evidence>
<feature type="compositionally biased region" description="Polar residues" evidence="5">
    <location>
        <begin position="2265"/>
        <end position="2293"/>
    </location>
</feature>
<feature type="compositionally biased region" description="Acidic residues" evidence="5">
    <location>
        <begin position="326"/>
        <end position="342"/>
    </location>
</feature>
<feature type="compositionally biased region" description="Basic and acidic residues" evidence="5">
    <location>
        <begin position="1766"/>
        <end position="1777"/>
    </location>
</feature>
<feature type="compositionally biased region" description="Low complexity" evidence="5">
    <location>
        <begin position="1826"/>
        <end position="1857"/>
    </location>
</feature>
<keyword evidence="3" id="KW-0325">Glycoprotein</keyword>
<feature type="region of interest" description="Disordered" evidence="5">
    <location>
        <begin position="2265"/>
        <end position="2359"/>
    </location>
</feature>
<feature type="region of interest" description="Disordered" evidence="5">
    <location>
        <begin position="1466"/>
        <end position="1540"/>
    </location>
</feature>
<feature type="compositionally biased region" description="Acidic residues" evidence="5">
    <location>
        <begin position="1214"/>
        <end position="1223"/>
    </location>
</feature>
<evidence type="ECO:0000256" key="2">
    <source>
        <dbReference type="ARBA" id="ARBA00022737"/>
    </source>
</evidence>
<feature type="compositionally biased region" description="Polar residues" evidence="5">
    <location>
        <begin position="647"/>
        <end position="660"/>
    </location>
</feature>
<evidence type="ECO:0000256" key="4">
    <source>
        <dbReference type="PROSITE-ProRule" id="PRU00803"/>
    </source>
</evidence>
<feature type="compositionally biased region" description="Basic and acidic residues" evidence="5">
    <location>
        <begin position="1732"/>
        <end position="1743"/>
    </location>
</feature>
<evidence type="ECO:0000313" key="7">
    <source>
        <dbReference type="Proteomes" id="UP001054902"/>
    </source>
</evidence>
<feature type="compositionally biased region" description="Low complexity" evidence="5">
    <location>
        <begin position="1601"/>
        <end position="1612"/>
    </location>
</feature>
<feature type="region of interest" description="Disordered" evidence="5">
    <location>
        <begin position="85"/>
        <end position="163"/>
    </location>
</feature>
<gene>
    <name evidence="6" type="ORF">CTEN210_13145</name>
</gene>
<feature type="compositionally biased region" description="Polar residues" evidence="5">
    <location>
        <begin position="594"/>
        <end position="612"/>
    </location>
</feature>
<feature type="region of interest" description="Disordered" evidence="5">
    <location>
        <begin position="890"/>
        <end position="984"/>
    </location>
</feature>
<feature type="region of interest" description="Disordered" evidence="5">
    <location>
        <begin position="1704"/>
        <end position="1858"/>
    </location>
</feature>
<feature type="compositionally biased region" description="Basic and acidic residues" evidence="5">
    <location>
        <begin position="797"/>
        <end position="807"/>
    </location>
</feature>
<feature type="compositionally biased region" description="Polar residues" evidence="5">
    <location>
        <begin position="404"/>
        <end position="429"/>
    </location>
</feature>
<feature type="repeat" description="FG-GAP" evidence="4">
    <location>
        <begin position="2667"/>
        <end position="2720"/>
    </location>
</feature>
<dbReference type="PANTHER" id="PTHR36220:SF1">
    <property type="entry name" value="GAMMA TUBULIN COMPLEX COMPONENT C-TERMINAL DOMAIN-CONTAINING PROTEIN"/>
    <property type="match status" value="1"/>
</dbReference>
<dbReference type="InterPro" id="IPR028994">
    <property type="entry name" value="Integrin_alpha_N"/>
</dbReference>
<feature type="compositionally biased region" description="Acidic residues" evidence="5">
    <location>
        <begin position="1240"/>
        <end position="1252"/>
    </location>
</feature>
<feature type="region of interest" description="Disordered" evidence="5">
    <location>
        <begin position="298"/>
        <end position="375"/>
    </location>
</feature>
<reference evidence="6 7" key="1">
    <citation type="journal article" date="2021" name="Sci. Rep.">
        <title>The genome of the diatom Chaetoceros tenuissimus carries an ancient integrated fragment of an extant virus.</title>
        <authorList>
            <person name="Hongo Y."/>
            <person name="Kimura K."/>
            <person name="Takaki Y."/>
            <person name="Yoshida Y."/>
            <person name="Baba S."/>
            <person name="Kobayashi G."/>
            <person name="Nagasaki K."/>
            <person name="Hano T."/>
            <person name="Tomaru Y."/>
        </authorList>
    </citation>
    <scope>NUCLEOTIDE SEQUENCE [LARGE SCALE GENOMIC DNA]</scope>
    <source>
        <strain evidence="6 7">NIES-3715</strain>
    </source>
</reference>
<evidence type="ECO:0000313" key="6">
    <source>
        <dbReference type="EMBL" id="GFH56669.1"/>
    </source>
</evidence>
<dbReference type="InterPro" id="IPR013519">
    <property type="entry name" value="Int_alpha_beta-p"/>
</dbReference>
<feature type="region of interest" description="Disordered" evidence="5">
    <location>
        <begin position="1671"/>
        <end position="1692"/>
    </location>
</feature>
<feature type="compositionally biased region" description="Polar residues" evidence="5">
    <location>
        <begin position="259"/>
        <end position="268"/>
    </location>
</feature>
<dbReference type="InterPro" id="IPR013517">
    <property type="entry name" value="FG-GAP"/>
</dbReference>
<feature type="region of interest" description="Disordered" evidence="5">
    <location>
        <begin position="725"/>
        <end position="765"/>
    </location>
</feature>
<feature type="region of interest" description="Disordered" evidence="5">
    <location>
        <begin position="2188"/>
        <end position="2236"/>
    </location>
</feature>
<proteinExistence type="predicted"/>
<feature type="region of interest" description="Disordered" evidence="5">
    <location>
        <begin position="202"/>
        <end position="234"/>
    </location>
</feature>
<feature type="compositionally biased region" description="Acidic residues" evidence="5">
    <location>
        <begin position="1793"/>
        <end position="1802"/>
    </location>
</feature>
<feature type="compositionally biased region" description="Basic and acidic residues" evidence="5">
    <location>
        <begin position="449"/>
        <end position="462"/>
    </location>
</feature>
<feature type="compositionally biased region" description="Low complexity" evidence="5">
    <location>
        <begin position="1134"/>
        <end position="1150"/>
    </location>
</feature>
<feature type="compositionally biased region" description="Basic and acidic residues" evidence="5">
    <location>
        <begin position="472"/>
        <end position="481"/>
    </location>
</feature>
<evidence type="ECO:0000256" key="1">
    <source>
        <dbReference type="ARBA" id="ARBA00022729"/>
    </source>
</evidence>
<comment type="caution">
    <text evidence="6">The sequence shown here is derived from an EMBL/GenBank/DDBJ whole genome shotgun (WGS) entry which is preliminary data.</text>
</comment>
<feature type="region of interest" description="Disordered" evidence="5">
    <location>
        <begin position="520"/>
        <end position="660"/>
    </location>
</feature>
<feature type="region of interest" description="Disordered" evidence="5">
    <location>
        <begin position="675"/>
        <end position="709"/>
    </location>
</feature>
<dbReference type="Gene3D" id="2.130.10.130">
    <property type="entry name" value="Integrin alpha, N-terminal"/>
    <property type="match status" value="1"/>
</dbReference>
<feature type="compositionally biased region" description="Basic and acidic residues" evidence="5">
    <location>
        <begin position="1803"/>
        <end position="1819"/>
    </location>
</feature>
<feature type="region of interest" description="Disordered" evidence="5">
    <location>
        <begin position="1598"/>
        <end position="1618"/>
    </location>
</feature>
<feature type="repeat" description="FG-GAP" evidence="4">
    <location>
        <begin position="2499"/>
        <end position="2556"/>
    </location>
</feature>
<feature type="compositionally biased region" description="Polar residues" evidence="5">
    <location>
        <begin position="2013"/>
        <end position="2023"/>
    </location>
</feature>
<feature type="compositionally biased region" description="Basic and acidic residues" evidence="5">
    <location>
        <begin position="1066"/>
        <end position="1083"/>
    </location>
</feature>
<name>A0AAD3D5Y8_9STRA</name>
<dbReference type="SUPFAM" id="SSF50965">
    <property type="entry name" value="Galactose oxidase, central domain"/>
    <property type="match status" value="1"/>
</dbReference>
<accession>A0AAD3D5Y8</accession>
<feature type="compositionally biased region" description="Polar residues" evidence="5">
    <location>
        <begin position="2214"/>
        <end position="2229"/>
    </location>
</feature>
<keyword evidence="7" id="KW-1185">Reference proteome</keyword>